<dbReference type="SUPFAM" id="SSF53098">
    <property type="entry name" value="Ribonuclease H-like"/>
    <property type="match status" value="1"/>
</dbReference>
<evidence type="ECO:0000259" key="1">
    <source>
        <dbReference type="Pfam" id="PF13456"/>
    </source>
</evidence>
<dbReference type="InterPro" id="IPR036397">
    <property type="entry name" value="RNaseH_sf"/>
</dbReference>
<dbReference type="CDD" id="cd06222">
    <property type="entry name" value="RNase_H_like"/>
    <property type="match status" value="1"/>
</dbReference>
<dbReference type="InterPro" id="IPR002156">
    <property type="entry name" value="RNaseH_domain"/>
</dbReference>
<keyword evidence="2" id="KW-1185">Reference proteome</keyword>
<dbReference type="InterPro" id="IPR044730">
    <property type="entry name" value="RNase_H-like_dom_plant"/>
</dbReference>
<dbReference type="PANTHER" id="PTHR47074:SF61">
    <property type="entry name" value="RNASE H TYPE-1 DOMAIN-CONTAINING PROTEIN"/>
    <property type="match status" value="1"/>
</dbReference>
<protein>
    <recommendedName>
        <fullName evidence="1">RNase H type-1 domain-containing protein</fullName>
    </recommendedName>
</protein>
<dbReference type="Gene3D" id="3.30.420.10">
    <property type="entry name" value="Ribonuclease H-like superfamily/Ribonuclease H"/>
    <property type="match status" value="1"/>
</dbReference>
<evidence type="ECO:0000313" key="3">
    <source>
        <dbReference type="RefSeq" id="XP_040932107.1"/>
    </source>
</evidence>
<dbReference type="Pfam" id="PF13456">
    <property type="entry name" value="RVT_3"/>
    <property type="match status" value="1"/>
</dbReference>
<dbReference type="GeneID" id="121206016"/>
<proteinExistence type="predicted"/>
<dbReference type="PANTHER" id="PTHR47074">
    <property type="entry name" value="BNAC02G40300D PROTEIN"/>
    <property type="match status" value="1"/>
</dbReference>
<evidence type="ECO:0000313" key="2">
    <source>
        <dbReference type="Proteomes" id="UP000818029"/>
    </source>
</evidence>
<reference evidence="2" key="1">
    <citation type="journal article" date="2020" name="Nat. Genet.">
        <title>Genomic diversifications of five Gossypium allopolyploid species and their impact on cotton improvement.</title>
        <authorList>
            <person name="Chen Z.J."/>
            <person name="Sreedasyam A."/>
            <person name="Ando A."/>
            <person name="Song Q."/>
            <person name="De Santiago L.M."/>
            <person name="Hulse-Kemp A.M."/>
            <person name="Ding M."/>
            <person name="Ye W."/>
            <person name="Kirkbride R.C."/>
            <person name="Jenkins J."/>
            <person name="Plott C."/>
            <person name="Lovell J."/>
            <person name="Lin Y.M."/>
            <person name="Vaughn R."/>
            <person name="Liu B."/>
            <person name="Simpson S."/>
            <person name="Scheffler B.E."/>
            <person name="Wen L."/>
            <person name="Saski C.A."/>
            <person name="Grover C.E."/>
            <person name="Hu G."/>
            <person name="Conover J.L."/>
            <person name="Carlson J.W."/>
            <person name="Shu S."/>
            <person name="Boston L.B."/>
            <person name="Williams M."/>
            <person name="Peterson D.G."/>
            <person name="McGee K."/>
            <person name="Jones D.C."/>
            <person name="Wendel J.F."/>
            <person name="Stelly D.M."/>
            <person name="Grimwood J."/>
            <person name="Schmutz J."/>
        </authorList>
    </citation>
    <scope>NUCLEOTIDE SEQUENCE [LARGE SCALE GENOMIC DNA]</scope>
    <source>
        <strain evidence="2">cv. TM-1</strain>
    </source>
</reference>
<gene>
    <name evidence="3" type="primary">LOC121206016</name>
</gene>
<dbReference type="InterPro" id="IPR012337">
    <property type="entry name" value="RNaseH-like_sf"/>
</dbReference>
<organism evidence="2 3">
    <name type="scientific">Gossypium hirsutum</name>
    <name type="common">Upland cotton</name>
    <name type="synonym">Gossypium mexicanum</name>
    <dbReference type="NCBI Taxonomy" id="3635"/>
    <lineage>
        <taxon>Eukaryota</taxon>
        <taxon>Viridiplantae</taxon>
        <taxon>Streptophyta</taxon>
        <taxon>Embryophyta</taxon>
        <taxon>Tracheophyta</taxon>
        <taxon>Spermatophyta</taxon>
        <taxon>Magnoliopsida</taxon>
        <taxon>eudicotyledons</taxon>
        <taxon>Gunneridae</taxon>
        <taxon>Pentapetalae</taxon>
        <taxon>rosids</taxon>
        <taxon>malvids</taxon>
        <taxon>Malvales</taxon>
        <taxon>Malvaceae</taxon>
        <taxon>Malvoideae</taxon>
        <taxon>Gossypium</taxon>
    </lineage>
</organism>
<accession>A0ABM2YNJ2</accession>
<dbReference type="InterPro" id="IPR052929">
    <property type="entry name" value="RNase_H-like_EbsB-rel"/>
</dbReference>
<sequence>MVELDAIEEKRFTLQPAENTQQIRRRGRITVYFDAAFNRLSSRSTTGLLVRNEEGEILAPKAVMHSEIATPFTAEVYAILQAIKLGISMGLNKIEVVGDSKTIIKKCQSIDTDKSVIGAIIRDIQSKKDRFQEIDFHFIPKAKNVYAHVIANEALKRRESFYLIGGIPDSVHQAVESFWPKAPD</sequence>
<name>A0ABM2YNJ2_GOSHI</name>
<dbReference type="RefSeq" id="XP_040932107.1">
    <property type="nucleotide sequence ID" value="XM_041076173.1"/>
</dbReference>
<reference evidence="3" key="2">
    <citation type="submission" date="2025-08" db="UniProtKB">
        <authorList>
            <consortium name="RefSeq"/>
        </authorList>
    </citation>
    <scope>IDENTIFICATION</scope>
</reference>
<feature type="domain" description="RNase H type-1" evidence="1">
    <location>
        <begin position="33"/>
        <end position="154"/>
    </location>
</feature>
<dbReference type="Proteomes" id="UP000818029">
    <property type="component" value="Chromosome A09"/>
</dbReference>